<dbReference type="InterPro" id="IPR013563">
    <property type="entry name" value="Oligopep_ABC_C"/>
</dbReference>
<dbReference type="GO" id="GO:0005524">
    <property type="term" value="F:ATP binding"/>
    <property type="evidence" value="ECO:0007669"/>
    <property type="project" value="UniProtKB-KW"/>
</dbReference>
<dbReference type="Gene3D" id="3.40.50.300">
    <property type="entry name" value="P-loop containing nucleotide triphosphate hydrolases"/>
    <property type="match status" value="1"/>
</dbReference>
<name>A0A1M6XQK9_PSETH</name>
<dbReference type="GO" id="GO:0016887">
    <property type="term" value="F:ATP hydrolysis activity"/>
    <property type="evidence" value="ECO:0007669"/>
    <property type="project" value="InterPro"/>
</dbReference>
<dbReference type="InterPro" id="IPR003593">
    <property type="entry name" value="AAA+_ATPase"/>
</dbReference>
<accession>A0A1M6XQK9</accession>
<dbReference type="STRING" id="1848.SAMN05443637_117139"/>
<dbReference type="OrthoDB" id="5170605at2"/>
<dbReference type="GO" id="GO:0055085">
    <property type="term" value="P:transmembrane transport"/>
    <property type="evidence" value="ECO:0007669"/>
    <property type="project" value="UniProtKB-ARBA"/>
</dbReference>
<reference evidence="6 7" key="1">
    <citation type="submission" date="2016-11" db="EMBL/GenBank/DDBJ databases">
        <authorList>
            <person name="Jaros S."/>
            <person name="Januszkiewicz K."/>
            <person name="Wedrychowicz H."/>
        </authorList>
    </citation>
    <scope>NUCLEOTIDE SEQUENCE [LARGE SCALE GENOMIC DNA]</scope>
    <source>
        <strain evidence="6 7">DSM 43832</strain>
    </source>
</reference>
<dbReference type="PANTHER" id="PTHR43776">
    <property type="entry name" value="TRANSPORT ATP-BINDING PROTEIN"/>
    <property type="match status" value="1"/>
</dbReference>
<evidence type="ECO:0000256" key="1">
    <source>
        <dbReference type="ARBA" id="ARBA00005417"/>
    </source>
</evidence>
<comment type="similarity">
    <text evidence="1">Belongs to the ABC transporter superfamily.</text>
</comment>
<dbReference type="InterPro" id="IPR003439">
    <property type="entry name" value="ABC_transporter-like_ATP-bd"/>
</dbReference>
<feature type="domain" description="ABC transporter" evidence="5">
    <location>
        <begin position="30"/>
        <end position="270"/>
    </location>
</feature>
<evidence type="ECO:0000256" key="2">
    <source>
        <dbReference type="ARBA" id="ARBA00022448"/>
    </source>
</evidence>
<dbReference type="SMART" id="SM00382">
    <property type="entry name" value="AAA"/>
    <property type="match status" value="1"/>
</dbReference>
<dbReference type="Pfam" id="PF00005">
    <property type="entry name" value="ABC_tran"/>
    <property type="match status" value="1"/>
</dbReference>
<dbReference type="GO" id="GO:0015833">
    <property type="term" value="P:peptide transport"/>
    <property type="evidence" value="ECO:0007669"/>
    <property type="project" value="InterPro"/>
</dbReference>
<organism evidence="6 7">
    <name type="scientific">Pseudonocardia thermophila</name>
    <dbReference type="NCBI Taxonomy" id="1848"/>
    <lineage>
        <taxon>Bacteria</taxon>
        <taxon>Bacillati</taxon>
        <taxon>Actinomycetota</taxon>
        <taxon>Actinomycetes</taxon>
        <taxon>Pseudonocardiales</taxon>
        <taxon>Pseudonocardiaceae</taxon>
        <taxon>Pseudonocardia</taxon>
    </lineage>
</organism>
<dbReference type="Pfam" id="PF08352">
    <property type="entry name" value="oligo_HPY"/>
    <property type="match status" value="1"/>
</dbReference>
<dbReference type="FunFam" id="3.40.50.300:FF:000016">
    <property type="entry name" value="Oligopeptide ABC transporter ATP-binding component"/>
    <property type="match status" value="1"/>
</dbReference>
<gene>
    <name evidence="6" type="ORF">SAMN05443637_117139</name>
</gene>
<dbReference type="SUPFAM" id="SSF52540">
    <property type="entry name" value="P-loop containing nucleoside triphosphate hydrolases"/>
    <property type="match status" value="1"/>
</dbReference>
<keyword evidence="3" id="KW-0547">Nucleotide-binding</keyword>
<evidence type="ECO:0000256" key="4">
    <source>
        <dbReference type="ARBA" id="ARBA00022840"/>
    </source>
</evidence>
<keyword evidence="2" id="KW-0813">Transport</keyword>
<dbReference type="CDD" id="cd03257">
    <property type="entry name" value="ABC_NikE_OppD_transporters"/>
    <property type="match status" value="1"/>
</dbReference>
<dbReference type="AlphaFoldDB" id="A0A1M6XQK9"/>
<dbReference type="RefSeq" id="WP_073458938.1">
    <property type="nucleotide sequence ID" value="NZ_FRAP01000017.1"/>
</dbReference>
<dbReference type="PROSITE" id="PS50893">
    <property type="entry name" value="ABC_TRANSPORTER_2"/>
    <property type="match status" value="1"/>
</dbReference>
<dbReference type="InterPro" id="IPR017871">
    <property type="entry name" value="ABC_transporter-like_CS"/>
</dbReference>
<sequence length="289" mass="31506">MTEPAVRTASVSDAAQHTLLDVRGLEKSFVRSRNFFGRATAHHAAVRDVSFSLAKGETLALVGESGAGKSTVGRLVLRLIEPDAGSVVFDGTDVSTLDRRDLVRFRRRTQMIFQDPYGSLDPRIDVGTSVGEPLLIHDKLPRAERDRRAEELLDKVGLSRRTAAAHPSELSGGQLQRVAIARALALEPDLIVCDEPVAALDVSVRAQVLNLMTDLQEELGLSYLFISHDLALVEVIADRVAVMRQGEIVEIGPAEQLYSAPRHEYTRELLAAVPVPVPPSLRTGRVARA</sequence>
<evidence type="ECO:0000313" key="6">
    <source>
        <dbReference type="EMBL" id="SHL08085.1"/>
    </source>
</evidence>
<dbReference type="PANTHER" id="PTHR43776:SF7">
    <property type="entry name" value="D,D-DIPEPTIDE TRANSPORT ATP-BINDING PROTEIN DDPF-RELATED"/>
    <property type="match status" value="1"/>
</dbReference>
<keyword evidence="7" id="KW-1185">Reference proteome</keyword>
<dbReference type="PROSITE" id="PS00211">
    <property type="entry name" value="ABC_TRANSPORTER_1"/>
    <property type="match status" value="1"/>
</dbReference>
<evidence type="ECO:0000313" key="7">
    <source>
        <dbReference type="Proteomes" id="UP000184363"/>
    </source>
</evidence>
<dbReference type="Proteomes" id="UP000184363">
    <property type="component" value="Unassembled WGS sequence"/>
</dbReference>
<evidence type="ECO:0000256" key="3">
    <source>
        <dbReference type="ARBA" id="ARBA00022741"/>
    </source>
</evidence>
<evidence type="ECO:0000259" key="5">
    <source>
        <dbReference type="PROSITE" id="PS50893"/>
    </source>
</evidence>
<keyword evidence="4 6" id="KW-0067">ATP-binding</keyword>
<dbReference type="EMBL" id="FRAP01000017">
    <property type="protein sequence ID" value="SHL08085.1"/>
    <property type="molecule type" value="Genomic_DNA"/>
</dbReference>
<protein>
    <submittedName>
        <fullName evidence="6">Peptide/nickel transport system ATP-binding protein/oligopeptide transport system ATP-binding protein</fullName>
    </submittedName>
</protein>
<proteinExistence type="inferred from homology"/>
<dbReference type="InterPro" id="IPR050319">
    <property type="entry name" value="ABC_transp_ATP-bind"/>
</dbReference>
<dbReference type="InterPro" id="IPR027417">
    <property type="entry name" value="P-loop_NTPase"/>
</dbReference>